<reference evidence="1 2" key="2">
    <citation type="submission" date="2013-11" db="EMBL/GenBank/DDBJ databases">
        <title>The Genome Sequence of Phytophthora parasitica INRA-310.</title>
        <authorList>
            <consortium name="The Broad Institute Genomics Platform"/>
            <person name="Russ C."/>
            <person name="Tyler B."/>
            <person name="Panabieres F."/>
            <person name="Shan W."/>
            <person name="Tripathy S."/>
            <person name="Grunwald N."/>
            <person name="Machado M."/>
            <person name="Johnson C.S."/>
            <person name="Arredondo F."/>
            <person name="Hong C."/>
            <person name="Coffey M."/>
            <person name="Young S.K."/>
            <person name="Zeng Q."/>
            <person name="Gargeya S."/>
            <person name="Fitzgerald M."/>
            <person name="Abouelleil A."/>
            <person name="Alvarado L."/>
            <person name="Chapman S.B."/>
            <person name="Gainer-Dewar J."/>
            <person name="Goldberg J."/>
            <person name="Griggs A."/>
            <person name="Gujja S."/>
            <person name="Hansen M."/>
            <person name="Howarth C."/>
            <person name="Imamovic A."/>
            <person name="Ireland A."/>
            <person name="Larimer J."/>
            <person name="McCowan C."/>
            <person name="Murphy C."/>
            <person name="Pearson M."/>
            <person name="Poon T.W."/>
            <person name="Priest M."/>
            <person name="Roberts A."/>
            <person name="Saif S."/>
            <person name="Shea T."/>
            <person name="Sykes S."/>
            <person name="Wortman J."/>
            <person name="Nusbaum C."/>
            <person name="Birren B."/>
        </authorList>
    </citation>
    <scope>NUCLEOTIDE SEQUENCE [LARGE SCALE GENOMIC DNA]</scope>
    <source>
        <strain evidence="1 2">INRA-310</strain>
    </source>
</reference>
<gene>
    <name evidence="1" type="ORF">PPTG_23063</name>
</gene>
<reference evidence="2" key="1">
    <citation type="submission" date="2011-12" db="EMBL/GenBank/DDBJ databases">
        <authorList>
            <consortium name="The Broad Institute Genome Sequencing Platform"/>
            <person name="Russ C."/>
            <person name="Tyler B."/>
            <person name="Panabieres F."/>
            <person name="Shan W."/>
            <person name="Tripathy S."/>
            <person name="Grunwald N."/>
            <person name="Machado M."/>
            <person name="Young S.K."/>
            <person name="Zeng Q."/>
            <person name="Gargeya S."/>
            <person name="Fitzgerald M."/>
            <person name="Haas B."/>
            <person name="Abouelleil A."/>
            <person name="Alvarado L."/>
            <person name="Arachchi H.M."/>
            <person name="Berlin A."/>
            <person name="Chapman S.B."/>
            <person name="Gearin G."/>
            <person name="Goldberg J."/>
            <person name="Griggs A."/>
            <person name="Gujja S."/>
            <person name="Hansen M."/>
            <person name="Heiman D."/>
            <person name="Howarth C."/>
            <person name="Larimer J."/>
            <person name="Lui A."/>
            <person name="MacDonald P.J.P."/>
            <person name="McCowen C."/>
            <person name="Montmayeur A."/>
            <person name="Murphy C."/>
            <person name="Neiman D."/>
            <person name="Pearson M."/>
            <person name="Priest M."/>
            <person name="Roberts A."/>
            <person name="Saif S."/>
            <person name="Shea T."/>
            <person name="Sisk P."/>
            <person name="Stolte C."/>
            <person name="Sykes S."/>
            <person name="Wortman J."/>
            <person name="Nusbaum C."/>
            <person name="Birren B."/>
        </authorList>
    </citation>
    <scope>NUCLEOTIDE SEQUENCE [LARGE SCALE GENOMIC DNA]</scope>
    <source>
        <strain evidence="2">INRA-310</strain>
    </source>
</reference>
<dbReference type="RefSeq" id="XP_008906423.1">
    <property type="nucleotide sequence ID" value="XM_008908175.1"/>
</dbReference>
<name>W2Q794_PHYN3</name>
<dbReference type="GeneID" id="20191662"/>
<evidence type="ECO:0000313" key="1">
    <source>
        <dbReference type="EMBL" id="ETN08135.1"/>
    </source>
</evidence>
<evidence type="ECO:0000313" key="2">
    <source>
        <dbReference type="Proteomes" id="UP000018817"/>
    </source>
</evidence>
<dbReference type="EMBL" id="KI669589">
    <property type="protein sequence ID" value="ETN08135.1"/>
    <property type="molecule type" value="Genomic_DNA"/>
</dbReference>
<proteinExistence type="predicted"/>
<dbReference type="VEuPathDB" id="FungiDB:PPTG_23063"/>
<accession>W2Q794</accession>
<sequence length="95" mass="10281">MSEEDANGDLSRYDPFAGINSSVVAYDNEGENKSSVTVLDVCSSSGNDGSDEVFEYISDSSEMLEEILDAIGKMVHVHTLKAHSHNSRPKMKAIA</sequence>
<dbReference type="AlphaFoldDB" id="W2Q794"/>
<dbReference type="Proteomes" id="UP000018817">
    <property type="component" value="Unassembled WGS sequence"/>
</dbReference>
<protein>
    <submittedName>
        <fullName evidence="1">Uncharacterized protein</fullName>
    </submittedName>
</protein>
<organism evidence="1 2">
    <name type="scientific">Phytophthora nicotianae (strain INRA-310)</name>
    <name type="common">Phytophthora parasitica</name>
    <dbReference type="NCBI Taxonomy" id="761204"/>
    <lineage>
        <taxon>Eukaryota</taxon>
        <taxon>Sar</taxon>
        <taxon>Stramenopiles</taxon>
        <taxon>Oomycota</taxon>
        <taxon>Peronosporomycetes</taxon>
        <taxon>Peronosporales</taxon>
        <taxon>Peronosporaceae</taxon>
        <taxon>Phytophthora</taxon>
    </lineage>
</organism>